<sequence>MLGADWVSRTIELAPDAEGAVVATLVERAERSKATRAVLYVHGFVDYFFQTHMAEQWEQQGYAFYALDLRKYGRSLLDHQTPNYTSDLSVYGEELDAAARIIREDYGHGVLVVMGHSTGGLITSLWSHDRREAGIIDALVLNSPWFDLNGTYFERTLGTWMIDKFGAVSARTPVSTLGEHYGRSLHKSTGGNWDYDLRLKPLKGFPVLAGWVRAVRRGHARLHAGLDIACPVMVCASTESGPHTRWHDKLDRTDSVLNVEHIAERAVGLGNLVTVARIQDGIHDLALSPEPARQRFFDEVFRWVGTYVPEA</sequence>
<dbReference type="EMBL" id="LAJF01000101">
    <property type="protein sequence ID" value="KKB80711.1"/>
    <property type="molecule type" value="Genomic_DNA"/>
</dbReference>
<dbReference type="PATRIC" id="fig|1121477.3.peg.21"/>
<dbReference type="SUPFAM" id="SSF53474">
    <property type="entry name" value="alpha/beta-Hydrolases"/>
    <property type="match status" value="1"/>
</dbReference>
<protein>
    <recommendedName>
        <fullName evidence="1">Serine aminopeptidase S33 domain-containing protein</fullName>
    </recommendedName>
</protein>
<dbReference type="AlphaFoldDB" id="A0A0F5LE98"/>
<evidence type="ECO:0000313" key="3">
    <source>
        <dbReference type="Proteomes" id="UP000033608"/>
    </source>
</evidence>
<organism evidence="2 3">
    <name type="scientific">Devosia limi DSM 17137</name>
    <dbReference type="NCBI Taxonomy" id="1121477"/>
    <lineage>
        <taxon>Bacteria</taxon>
        <taxon>Pseudomonadati</taxon>
        <taxon>Pseudomonadota</taxon>
        <taxon>Alphaproteobacteria</taxon>
        <taxon>Hyphomicrobiales</taxon>
        <taxon>Devosiaceae</taxon>
        <taxon>Devosia</taxon>
    </lineage>
</organism>
<evidence type="ECO:0000259" key="1">
    <source>
        <dbReference type="Pfam" id="PF12146"/>
    </source>
</evidence>
<dbReference type="InterPro" id="IPR029058">
    <property type="entry name" value="AB_hydrolase_fold"/>
</dbReference>
<dbReference type="InterPro" id="IPR022742">
    <property type="entry name" value="Hydrolase_4"/>
</dbReference>
<gene>
    <name evidence="2" type="ORF">VW29_16395</name>
</gene>
<proteinExistence type="predicted"/>
<keyword evidence="3" id="KW-1185">Reference proteome</keyword>
<dbReference type="Gene3D" id="3.40.50.1820">
    <property type="entry name" value="alpha/beta hydrolase"/>
    <property type="match status" value="1"/>
</dbReference>
<dbReference type="InterPro" id="IPR051044">
    <property type="entry name" value="MAG_DAG_Lipase"/>
</dbReference>
<dbReference type="PANTHER" id="PTHR11614">
    <property type="entry name" value="PHOSPHOLIPASE-RELATED"/>
    <property type="match status" value="1"/>
</dbReference>
<comment type="caution">
    <text evidence="2">The sequence shown here is derived from an EMBL/GenBank/DDBJ whole genome shotgun (WGS) entry which is preliminary data.</text>
</comment>
<dbReference type="STRING" id="1121477.SAMN02745223_00614"/>
<dbReference type="Proteomes" id="UP000033608">
    <property type="component" value="Unassembled WGS sequence"/>
</dbReference>
<name>A0A0F5LE98_9HYPH</name>
<evidence type="ECO:0000313" key="2">
    <source>
        <dbReference type="EMBL" id="KKB80711.1"/>
    </source>
</evidence>
<feature type="domain" description="Serine aminopeptidase S33" evidence="1">
    <location>
        <begin position="34"/>
        <end position="163"/>
    </location>
</feature>
<accession>A0A0F5LE98</accession>
<dbReference type="Pfam" id="PF12146">
    <property type="entry name" value="Hydrolase_4"/>
    <property type="match status" value="1"/>
</dbReference>
<reference evidence="2 3" key="1">
    <citation type="submission" date="2015-03" db="EMBL/GenBank/DDBJ databases">
        <authorList>
            <person name="Hassan Y.I."/>
            <person name="Lepp D."/>
            <person name="Zhou T."/>
        </authorList>
    </citation>
    <scope>NUCLEOTIDE SEQUENCE [LARGE SCALE GENOMIC DNA]</scope>
    <source>
        <strain evidence="2 3">DSM 17137</strain>
    </source>
</reference>